<organism evidence="1">
    <name type="scientific">marine sediment metagenome</name>
    <dbReference type="NCBI Taxonomy" id="412755"/>
    <lineage>
        <taxon>unclassified sequences</taxon>
        <taxon>metagenomes</taxon>
        <taxon>ecological metagenomes</taxon>
    </lineage>
</organism>
<feature type="non-terminal residue" evidence="1">
    <location>
        <position position="1"/>
    </location>
</feature>
<dbReference type="AlphaFoldDB" id="X1JR03"/>
<gene>
    <name evidence="1" type="ORF">S03H2_59236</name>
</gene>
<proteinExistence type="predicted"/>
<name>X1JR03_9ZZZZ</name>
<dbReference type="EMBL" id="BARU01038084">
    <property type="protein sequence ID" value="GAH80709.1"/>
    <property type="molecule type" value="Genomic_DNA"/>
</dbReference>
<reference evidence="1" key="1">
    <citation type="journal article" date="2014" name="Front. Microbiol.">
        <title>High frequency of phylogenetically diverse reductive dehalogenase-homologous genes in deep subseafloor sedimentary metagenomes.</title>
        <authorList>
            <person name="Kawai M."/>
            <person name="Futagami T."/>
            <person name="Toyoda A."/>
            <person name="Takaki Y."/>
            <person name="Nishi S."/>
            <person name="Hori S."/>
            <person name="Arai W."/>
            <person name="Tsubouchi T."/>
            <person name="Morono Y."/>
            <person name="Uchiyama I."/>
            <person name="Ito T."/>
            <person name="Fujiyama A."/>
            <person name="Inagaki F."/>
            <person name="Takami H."/>
        </authorList>
    </citation>
    <scope>NUCLEOTIDE SEQUENCE</scope>
    <source>
        <strain evidence="1">Expedition CK06-06</strain>
    </source>
</reference>
<accession>X1JR03</accession>
<feature type="non-terminal residue" evidence="1">
    <location>
        <position position="246"/>
    </location>
</feature>
<sequence length="246" mass="28633">VLSFLKMAAIVNPDKWQSIYLHYAYDRGFAKALGKSDRAGLGCPSSNVAGPYYPLNFIYNDIPTLIWLEEDPVLKQIYLDNLLDPAQNFAKFHRNGMFDAVYLLCHSTPNFESLCDVPTLLESEINNDEQIWGKVRDRIQNPFEFIKSDIKDCLWRSVNRKYPYRTYYNDVFNFPNKHQAPILGVPYPQIGYWEGTSFDLVESIEDLIEGKEPSDEKNLLNNSCPVDMRKSESMMWQRRSYSEKNV</sequence>
<evidence type="ECO:0000313" key="1">
    <source>
        <dbReference type="EMBL" id="GAH80709.1"/>
    </source>
</evidence>
<comment type="caution">
    <text evidence="1">The sequence shown here is derived from an EMBL/GenBank/DDBJ whole genome shotgun (WGS) entry which is preliminary data.</text>
</comment>
<protein>
    <submittedName>
        <fullName evidence="1">Uncharacterized protein</fullName>
    </submittedName>
</protein>